<proteinExistence type="predicted"/>
<gene>
    <name evidence="1" type="ORF">PSACC_01727</name>
</gene>
<dbReference type="EMBL" id="MTSL01000123">
    <property type="protein sequence ID" value="PJF18459.1"/>
    <property type="molecule type" value="Genomic_DNA"/>
</dbReference>
<sequence>MAEQKVHVVLSLNSSEHSKYAFEWALKNFLNVDTHKVTLLTVVEPPIQAGYYYAASAAMYSPAFIDEVYKQAQEDATKLVRDYQSQLESHFGSRPEHIEENLYWQHQRLLRAPLPLSRYDCQGSSQGLMDVRLPGLIPYAEGLKYQSVLMQKCRDEATDSVLMLQHLPVYTAGRRSAGFASQTPILNNAPVFDVLPSHYCLTVRLSCIPFLTYGASIPVSVGTSMPLNGFSSILVAWRVYQRHVESRLASGQLPIGTWLACAYRCHGSIEDSMKFSSAALLAVSLVASVQADELVDNLKKSGITVQARLKAPAADVRKASYSSPLDATVVSGKLTEEPGVQHYVGTLADNRIEWYFQIKGASPAATFGEVMGPNVKTLMEYLMVQMSLLQTPLKLEFPSNLHAQQIGASRCPPPPV</sequence>
<comment type="caution">
    <text evidence="1">The sequence shown here is derived from an EMBL/GenBank/DDBJ whole genome shotgun (WGS) entry which is preliminary data.</text>
</comment>
<dbReference type="Gene3D" id="3.40.50.620">
    <property type="entry name" value="HUPs"/>
    <property type="match status" value="1"/>
</dbReference>
<organism evidence="1 2">
    <name type="scientific">Paramicrosporidium saccamoebae</name>
    <dbReference type="NCBI Taxonomy" id="1246581"/>
    <lineage>
        <taxon>Eukaryota</taxon>
        <taxon>Fungi</taxon>
        <taxon>Fungi incertae sedis</taxon>
        <taxon>Cryptomycota</taxon>
        <taxon>Cryptomycota incertae sedis</taxon>
        <taxon>Paramicrosporidium</taxon>
    </lineage>
</organism>
<dbReference type="Gene3D" id="3.30.930.10">
    <property type="entry name" value="Bira Bifunctional Protein, Domain 2"/>
    <property type="match status" value="1"/>
</dbReference>
<dbReference type="AlphaFoldDB" id="A0A2H9TL67"/>
<protein>
    <submittedName>
        <fullName evidence="1">UspA domain-containing protein</fullName>
    </submittedName>
</protein>
<dbReference type="OrthoDB" id="843225at2759"/>
<reference evidence="1 2" key="1">
    <citation type="submission" date="2016-10" db="EMBL/GenBank/DDBJ databases">
        <title>The genome of Paramicrosporidium saccamoebae is the missing link in understanding Cryptomycota and Microsporidia evolution.</title>
        <authorList>
            <person name="Quandt C.A."/>
            <person name="Beaudet D."/>
            <person name="Corsaro D."/>
            <person name="Michel R."/>
            <person name="Corradi N."/>
            <person name="James T."/>
        </authorList>
    </citation>
    <scope>NUCLEOTIDE SEQUENCE [LARGE SCALE GENOMIC DNA]</scope>
    <source>
        <strain evidence="1 2">KSL3</strain>
    </source>
</reference>
<evidence type="ECO:0000313" key="2">
    <source>
        <dbReference type="Proteomes" id="UP000240830"/>
    </source>
</evidence>
<dbReference type="SUPFAM" id="SSF52402">
    <property type="entry name" value="Adenine nucleotide alpha hydrolases-like"/>
    <property type="match status" value="1"/>
</dbReference>
<dbReference type="InterPro" id="IPR045864">
    <property type="entry name" value="aa-tRNA-synth_II/BPL/LPL"/>
</dbReference>
<keyword evidence="2" id="KW-1185">Reference proteome</keyword>
<evidence type="ECO:0000313" key="1">
    <source>
        <dbReference type="EMBL" id="PJF18459.1"/>
    </source>
</evidence>
<name>A0A2H9TL67_9FUNG</name>
<dbReference type="Proteomes" id="UP000240830">
    <property type="component" value="Unassembled WGS sequence"/>
</dbReference>
<dbReference type="InterPro" id="IPR014729">
    <property type="entry name" value="Rossmann-like_a/b/a_fold"/>
</dbReference>
<accession>A0A2H9TL67</accession>